<keyword evidence="2" id="KW-0472">Membrane</keyword>
<feature type="coiled-coil region" evidence="1">
    <location>
        <begin position="197"/>
        <end position="231"/>
    </location>
</feature>
<gene>
    <name evidence="4" type="ORF">IFO68_04455</name>
</gene>
<evidence type="ECO:0000256" key="1">
    <source>
        <dbReference type="SAM" id="Coils"/>
    </source>
</evidence>
<protein>
    <submittedName>
        <fullName evidence="4">HlyD family efflux transporter periplasmic adaptor subunit</fullName>
    </submittedName>
</protein>
<reference evidence="4 5" key="1">
    <citation type="submission" date="2020-09" db="EMBL/GenBank/DDBJ databases">
        <title>Photobacterium sp. CAU 1568 isolated from sand of Sido Beach.</title>
        <authorList>
            <person name="Kim W."/>
        </authorList>
    </citation>
    <scope>NUCLEOTIDE SEQUENCE [LARGE SCALE GENOMIC DNA]</scope>
    <source>
        <strain evidence="4 5">CAU 1568</strain>
    </source>
</reference>
<proteinExistence type="predicted"/>
<dbReference type="Proteomes" id="UP000649768">
    <property type="component" value="Unassembled WGS sequence"/>
</dbReference>
<dbReference type="EMBL" id="JACYTP010000002">
    <property type="protein sequence ID" value="MBD8511936.1"/>
    <property type="molecule type" value="Genomic_DNA"/>
</dbReference>
<name>A0ABR9BH99_9GAMM</name>
<organism evidence="4 5">
    <name type="scientific">Photobacterium arenosum</name>
    <dbReference type="NCBI Taxonomy" id="2774143"/>
    <lineage>
        <taxon>Bacteria</taxon>
        <taxon>Pseudomonadati</taxon>
        <taxon>Pseudomonadota</taxon>
        <taxon>Gammaproteobacteria</taxon>
        <taxon>Vibrionales</taxon>
        <taxon>Vibrionaceae</taxon>
        <taxon>Photobacterium</taxon>
    </lineage>
</organism>
<dbReference type="InterPro" id="IPR050739">
    <property type="entry name" value="MFP"/>
</dbReference>
<dbReference type="InterPro" id="IPR058982">
    <property type="entry name" value="Beta-barrel_AprE"/>
</dbReference>
<keyword evidence="2" id="KW-1133">Transmembrane helix</keyword>
<evidence type="ECO:0000256" key="2">
    <source>
        <dbReference type="SAM" id="Phobius"/>
    </source>
</evidence>
<feature type="transmembrane region" description="Helical" evidence="2">
    <location>
        <begin position="28"/>
        <end position="47"/>
    </location>
</feature>
<accession>A0ABR9BH99</accession>
<dbReference type="PANTHER" id="PTHR30386">
    <property type="entry name" value="MEMBRANE FUSION SUBUNIT OF EMRAB-TOLC MULTIDRUG EFFLUX PUMP"/>
    <property type="match status" value="1"/>
</dbReference>
<keyword evidence="2" id="KW-0812">Transmembrane</keyword>
<dbReference type="RefSeq" id="WP_192014766.1">
    <property type="nucleotide sequence ID" value="NZ_JACYTP010000002.1"/>
</dbReference>
<dbReference type="Pfam" id="PF26002">
    <property type="entry name" value="Beta-barrel_AprE"/>
    <property type="match status" value="1"/>
</dbReference>
<evidence type="ECO:0000313" key="5">
    <source>
        <dbReference type="Proteomes" id="UP000649768"/>
    </source>
</evidence>
<sequence length="413" mass="47491">MFRREAVNHQYNKLWGDVTLSQPLSHRAFFFLLVLIFLSGMFFIFNAEYKKKQTVSGYLLPNKGVIKTYSPGSVYVTEVFIQEGQYIEYGMPLFRLKYKHSTDLGIDLNDILSEEINKQLSIINDQKIRTHKIFENRKRAFNEEINSKQTQIELINLKIIQAESRKLMAENRLFNYEKMSEKGFLSDIDEESQRDLLLTLQQDIVTLKAKVALQEQEIRNLNIELEQLPLEEEKEIQDLLLSESQKKNRLTELSGKSEILLRSSSTGRVTGLDIKVGQLLRPQQYMSSILPEGSVLYAELMVPTSAFGFVSKGQVARIKLDAFPFQKFGMLDSEIYEMTGNIILPGEFTLPIANTEPMYRIKAKLAKQTVQAYGKEVPLQAGMQLEADIITDTRSLAEWLMEPLFSLRGVVEF</sequence>
<keyword evidence="1" id="KW-0175">Coiled coil</keyword>
<keyword evidence="5" id="KW-1185">Reference proteome</keyword>
<comment type="caution">
    <text evidence="4">The sequence shown here is derived from an EMBL/GenBank/DDBJ whole genome shotgun (WGS) entry which is preliminary data.</text>
</comment>
<dbReference type="PRINTS" id="PR01490">
    <property type="entry name" value="RTXTOXIND"/>
</dbReference>
<feature type="domain" description="AprE-like beta-barrel" evidence="3">
    <location>
        <begin position="296"/>
        <end position="391"/>
    </location>
</feature>
<evidence type="ECO:0000313" key="4">
    <source>
        <dbReference type="EMBL" id="MBD8511936.1"/>
    </source>
</evidence>
<dbReference type="PANTHER" id="PTHR30386:SF28">
    <property type="entry name" value="EXPORTED PROTEIN"/>
    <property type="match status" value="1"/>
</dbReference>
<evidence type="ECO:0000259" key="3">
    <source>
        <dbReference type="Pfam" id="PF26002"/>
    </source>
</evidence>